<dbReference type="GO" id="GO:0016985">
    <property type="term" value="F:mannan endo-1,4-beta-mannosidase activity"/>
    <property type="evidence" value="ECO:0007669"/>
    <property type="project" value="InterPro"/>
</dbReference>
<accession>V4B310</accession>
<keyword evidence="3" id="KW-0326">Glycosidase</keyword>
<proteinExistence type="inferred from homology"/>
<keyword evidence="7" id="KW-1185">Reference proteome</keyword>
<dbReference type="EMBL" id="KB199699">
    <property type="protein sequence ID" value="ESP04593.1"/>
    <property type="molecule type" value="Genomic_DNA"/>
</dbReference>
<dbReference type="HOGENOM" id="CLU_016930_0_1_1"/>
<feature type="domain" description="GH26" evidence="5">
    <location>
        <begin position="28"/>
        <end position="402"/>
    </location>
</feature>
<dbReference type="CTD" id="20250427"/>
<dbReference type="GO" id="GO:0006080">
    <property type="term" value="P:substituted mannan metabolic process"/>
    <property type="evidence" value="ECO:0007669"/>
    <property type="project" value="InterPro"/>
</dbReference>
<keyword evidence="4" id="KW-0732">Signal</keyword>
<feature type="chain" id="PRO_5004717176" description="GH26 domain-containing protein" evidence="4">
    <location>
        <begin position="20"/>
        <end position="411"/>
    </location>
</feature>
<dbReference type="PANTHER" id="PTHR40079:SF4">
    <property type="entry name" value="GH26 DOMAIN-CONTAINING PROTEIN-RELATED"/>
    <property type="match status" value="1"/>
</dbReference>
<evidence type="ECO:0000313" key="7">
    <source>
        <dbReference type="Proteomes" id="UP000030746"/>
    </source>
</evidence>
<dbReference type="OMA" id="AYMLTWT"/>
<name>V4B310_LOTGI</name>
<dbReference type="GeneID" id="20250427"/>
<protein>
    <recommendedName>
        <fullName evidence="5">GH26 domain-containing protein</fullName>
    </recommendedName>
</protein>
<sequence length="411" mass="46971">MSLLIKVSYFLLLTYTVVAGPSDQYATQLTKNLFNNLKKIAADPTKILFGQHKANYAGAGGGHTPYKTHNHDGQFVGWEFSIDMAQKKLDGELCDIKQMTGEFPAFTGYDFYQFESNWMEIVTHLVKKSYSRGMVVAMSWHMHNFADGGDPWHWGSENRMVKEMLPGGRHQHHYMAMLDKIANWANELKDSKGQHIPIIFRPFHESNGKWFWWGLGNSIGNTPQDLKDIYRYTVKYLRDTKHVHNFLYAFSPNSGYKSMMQDGSSQKSYMAAYPGDDYVDILGLDDYSLVLQSSTLQNFVDTVAGLVKMADRTGKIPALTEIGAPNNHLNEKSYYNFWISNVLNPLKGIGVQANDAVKRIAYINTWTNQCGTNCKIFTPYHGHPAETDFINFYKDPMMAFENYVKQHNMYA</sequence>
<dbReference type="OrthoDB" id="6044285at2759"/>
<dbReference type="InterPro" id="IPR000805">
    <property type="entry name" value="Glyco_hydro_26"/>
</dbReference>
<dbReference type="PANTHER" id="PTHR40079">
    <property type="entry name" value="MANNAN ENDO-1,4-BETA-MANNOSIDASE E-RELATED"/>
    <property type="match status" value="1"/>
</dbReference>
<dbReference type="PROSITE" id="PS51764">
    <property type="entry name" value="GH26"/>
    <property type="match status" value="1"/>
</dbReference>
<evidence type="ECO:0000256" key="4">
    <source>
        <dbReference type="SAM" id="SignalP"/>
    </source>
</evidence>
<dbReference type="KEGG" id="lgi:LOTGIDRAFT_237329"/>
<dbReference type="Proteomes" id="UP000030746">
    <property type="component" value="Unassembled WGS sequence"/>
</dbReference>
<dbReference type="InterPro" id="IPR022790">
    <property type="entry name" value="GH26_dom"/>
</dbReference>
<evidence type="ECO:0000256" key="3">
    <source>
        <dbReference type="ARBA" id="ARBA00023295"/>
    </source>
</evidence>
<reference evidence="6 7" key="1">
    <citation type="journal article" date="2013" name="Nature">
        <title>Insights into bilaterian evolution from three spiralian genomes.</title>
        <authorList>
            <person name="Simakov O."/>
            <person name="Marletaz F."/>
            <person name="Cho S.J."/>
            <person name="Edsinger-Gonzales E."/>
            <person name="Havlak P."/>
            <person name="Hellsten U."/>
            <person name="Kuo D.H."/>
            <person name="Larsson T."/>
            <person name="Lv J."/>
            <person name="Arendt D."/>
            <person name="Savage R."/>
            <person name="Osoegawa K."/>
            <person name="de Jong P."/>
            <person name="Grimwood J."/>
            <person name="Chapman J.A."/>
            <person name="Shapiro H."/>
            <person name="Aerts A."/>
            <person name="Otillar R.P."/>
            <person name="Terry A.Y."/>
            <person name="Boore J.L."/>
            <person name="Grigoriev I.V."/>
            <person name="Lindberg D.R."/>
            <person name="Seaver E.C."/>
            <person name="Weisblat D.A."/>
            <person name="Putnam N.H."/>
            <person name="Rokhsar D.S."/>
        </authorList>
    </citation>
    <scope>NUCLEOTIDE SEQUENCE [LARGE SCALE GENOMIC DNA]</scope>
</reference>
<comment type="similarity">
    <text evidence="1">Belongs to the glycosyl hydrolase 26 family.</text>
</comment>
<keyword evidence="2" id="KW-0378">Hydrolase</keyword>
<dbReference type="InterPro" id="IPR017853">
    <property type="entry name" value="GH"/>
</dbReference>
<dbReference type="Pfam" id="PF02156">
    <property type="entry name" value="Glyco_hydro_26"/>
    <property type="match status" value="1"/>
</dbReference>
<organism evidence="6 7">
    <name type="scientific">Lottia gigantea</name>
    <name type="common">Giant owl limpet</name>
    <dbReference type="NCBI Taxonomy" id="225164"/>
    <lineage>
        <taxon>Eukaryota</taxon>
        <taxon>Metazoa</taxon>
        <taxon>Spiralia</taxon>
        <taxon>Lophotrochozoa</taxon>
        <taxon>Mollusca</taxon>
        <taxon>Gastropoda</taxon>
        <taxon>Patellogastropoda</taxon>
        <taxon>Lottioidea</taxon>
        <taxon>Lottiidae</taxon>
        <taxon>Lottia</taxon>
    </lineage>
</organism>
<gene>
    <name evidence="6" type="ORF">LOTGIDRAFT_237329</name>
</gene>
<dbReference type="AlphaFoldDB" id="V4B310"/>
<dbReference type="PRINTS" id="PR00739">
    <property type="entry name" value="GLHYDRLASE26"/>
</dbReference>
<evidence type="ECO:0000313" key="6">
    <source>
        <dbReference type="EMBL" id="ESP04593.1"/>
    </source>
</evidence>
<evidence type="ECO:0000259" key="5">
    <source>
        <dbReference type="PROSITE" id="PS51764"/>
    </source>
</evidence>
<dbReference type="RefSeq" id="XP_009044762.1">
    <property type="nucleotide sequence ID" value="XM_009046514.1"/>
</dbReference>
<feature type="signal peptide" evidence="4">
    <location>
        <begin position="1"/>
        <end position="19"/>
    </location>
</feature>
<evidence type="ECO:0000256" key="2">
    <source>
        <dbReference type="ARBA" id="ARBA00022801"/>
    </source>
</evidence>
<evidence type="ECO:0000256" key="1">
    <source>
        <dbReference type="ARBA" id="ARBA00007754"/>
    </source>
</evidence>
<dbReference type="SUPFAM" id="SSF51445">
    <property type="entry name" value="(Trans)glycosidases"/>
    <property type="match status" value="1"/>
</dbReference>
<dbReference type="Gene3D" id="3.20.20.80">
    <property type="entry name" value="Glycosidases"/>
    <property type="match status" value="1"/>
</dbReference>